<proteinExistence type="predicted"/>
<organism evidence="1 2">
    <name type="scientific">Allacma fusca</name>
    <dbReference type="NCBI Taxonomy" id="39272"/>
    <lineage>
        <taxon>Eukaryota</taxon>
        <taxon>Metazoa</taxon>
        <taxon>Ecdysozoa</taxon>
        <taxon>Arthropoda</taxon>
        <taxon>Hexapoda</taxon>
        <taxon>Collembola</taxon>
        <taxon>Symphypleona</taxon>
        <taxon>Sminthuridae</taxon>
        <taxon>Allacma</taxon>
    </lineage>
</organism>
<dbReference type="EMBL" id="CAJVCH010311486">
    <property type="protein sequence ID" value="CAG7786149.1"/>
    <property type="molecule type" value="Genomic_DNA"/>
</dbReference>
<protein>
    <submittedName>
        <fullName evidence="1">Uncharacterized protein</fullName>
    </submittedName>
</protein>
<dbReference type="AlphaFoldDB" id="A0A8J2PHM5"/>
<name>A0A8J2PHM5_9HEXA</name>
<sequence>MNLVGQLLFLTPDLMSTLQRSNYQLEIDPPSDAQNEKEDPNFND</sequence>
<reference evidence="1" key="1">
    <citation type="submission" date="2021-06" db="EMBL/GenBank/DDBJ databases">
        <authorList>
            <person name="Hodson N. C."/>
            <person name="Mongue J. A."/>
            <person name="Jaron S. K."/>
        </authorList>
    </citation>
    <scope>NUCLEOTIDE SEQUENCE</scope>
</reference>
<dbReference type="Proteomes" id="UP000708208">
    <property type="component" value="Unassembled WGS sequence"/>
</dbReference>
<evidence type="ECO:0000313" key="1">
    <source>
        <dbReference type="EMBL" id="CAG7786149.1"/>
    </source>
</evidence>
<gene>
    <name evidence="1" type="ORF">AFUS01_LOCUS24731</name>
</gene>
<feature type="non-terminal residue" evidence="1">
    <location>
        <position position="1"/>
    </location>
</feature>
<keyword evidence="2" id="KW-1185">Reference proteome</keyword>
<accession>A0A8J2PHM5</accession>
<comment type="caution">
    <text evidence="1">The sequence shown here is derived from an EMBL/GenBank/DDBJ whole genome shotgun (WGS) entry which is preliminary data.</text>
</comment>
<evidence type="ECO:0000313" key="2">
    <source>
        <dbReference type="Proteomes" id="UP000708208"/>
    </source>
</evidence>